<evidence type="ECO:0000313" key="3">
    <source>
        <dbReference type="Proteomes" id="UP000006514"/>
    </source>
</evidence>
<keyword evidence="2" id="KW-0418">Kinase</keyword>
<evidence type="ECO:0000259" key="1">
    <source>
        <dbReference type="PROSITE" id="PS50011"/>
    </source>
</evidence>
<protein>
    <submittedName>
        <fullName evidence="2">Kinase-like protein</fullName>
    </submittedName>
</protein>
<dbReference type="PROSITE" id="PS00108">
    <property type="entry name" value="PROTEIN_KINASE_ST"/>
    <property type="match status" value="1"/>
</dbReference>
<dbReference type="GO" id="GO:0005634">
    <property type="term" value="C:nucleus"/>
    <property type="evidence" value="ECO:0007669"/>
    <property type="project" value="TreeGrafter"/>
</dbReference>
<reference evidence="3" key="1">
    <citation type="journal article" date="2012" name="Science">
        <title>The Paleozoic origin of enzymatic lignin decomposition reconstructed from 31 fungal genomes.</title>
        <authorList>
            <person name="Floudas D."/>
            <person name="Binder M."/>
            <person name="Riley R."/>
            <person name="Barry K."/>
            <person name="Blanchette R.A."/>
            <person name="Henrissat B."/>
            <person name="Martinez A.T."/>
            <person name="Otillar R."/>
            <person name="Spatafora J.W."/>
            <person name="Yadav J.S."/>
            <person name="Aerts A."/>
            <person name="Benoit I."/>
            <person name="Boyd A."/>
            <person name="Carlson A."/>
            <person name="Copeland A."/>
            <person name="Coutinho P.M."/>
            <person name="de Vries R.P."/>
            <person name="Ferreira P."/>
            <person name="Findley K."/>
            <person name="Foster B."/>
            <person name="Gaskell J."/>
            <person name="Glotzer D."/>
            <person name="Gorecki P."/>
            <person name="Heitman J."/>
            <person name="Hesse C."/>
            <person name="Hori C."/>
            <person name="Igarashi K."/>
            <person name="Jurgens J.A."/>
            <person name="Kallen N."/>
            <person name="Kersten P."/>
            <person name="Kohler A."/>
            <person name="Kuees U."/>
            <person name="Kumar T.K.A."/>
            <person name="Kuo A."/>
            <person name="LaButti K."/>
            <person name="Larrondo L.F."/>
            <person name="Lindquist E."/>
            <person name="Ling A."/>
            <person name="Lombard V."/>
            <person name="Lucas S."/>
            <person name="Lundell T."/>
            <person name="Martin R."/>
            <person name="McLaughlin D.J."/>
            <person name="Morgenstern I."/>
            <person name="Morin E."/>
            <person name="Murat C."/>
            <person name="Nagy L.G."/>
            <person name="Nolan M."/>
            <person name="Ohm R.A."/>
            <person name="Patyshakuliyeva A."/>
            <person name="Rokas A."/>
            <person name="Ruiz-Duenas F.J."/>
            <person name="Sabat G."/>
            <person name="Salamov A."/>
            <person name="Samejima M."/>
            <person name="Schmutz J."/>
            <person name="Slot J.C."/>
            <person name="St John F."/>
            <person name="Stenlid J."/>
            <person name="Sun H."/>
            <person name="Sun S."/>
            <person name="Syed K."/>
            <person name="Tsang A."/>
            <person name="Wiebenga A."/>
            <person name="Young D."/>
            <person name="Pisabarro A."/>
            <person name="Eastwood D.C."/>
            <person name="Martin F."/>
            <person name="Cullen D."/>
            <person name="Grigoriev I.V."/>
            <person name="Hibbett D.S."/>
        </authorList>
    </citation>
    <scope>NUCLEOTIDE SEQUENCE [LARGE SCALE GENOMIC DNA]</scope>
    <source>
        <strain evidence="3">TFB10046</strain>
    </source>
</reference>
<dbReference type="GO" id="GO:0005524">
    <property type="term" value="F:ATP binding"/>
    <property type="evidence" value="ECO:0007669"/>
    <property type="project" value="InterPro"/>
</dbReference>
<dbReference type="KEGG" id="adl:AURDEDRAFT_178460"/>
<keyword evidence="2" id="KW-0808">Transferase</keyword>
<keyword evidence="3" id="KW-1185">Reference proteome</keyword>
<dbReference type="CDD" id="cd00180">
    <property type="entry name" value="PKc"/>
    <property type="match status" value="1"/>
</dbReference>
<dbReference type="GO" id="GO:0005737">
    <property type="term" value="C:cytoplasm"/>
    <property type="evidence" value="ECO:0007669"/>
    <property type="project" value="TreeGrafter"/>
</dbReference>
<dbReference type="AlphaFoldDB" id="J0L840"/>
<dbReference type="Gene3D" id="1.10.510.10">
    <property type="entry name" value="Transferase(Phosphotransferase) domain 1"/>
    <property type="match status" value="1"/>
</dbReference>
<name>J0L840_AURST</name>
<dbReference type="PROSITE" id="PS50011">
    <property type="entry name" value="PROTEIN_KINASE_DOM"/>
    <property type="match status" value="1"/>
</dbReference>
<dbReference type="Pfam" id="PF00069">
    <property type="entry name" value="Pkinase"/>
    <property type="match status" value="1"/>
</dbReference>
<dbReference type="InterPro" id="IPR000719">
    <property type="entry name" value="Prot_kinase_dom"/>
</dbReference>
<evidence type="ECO:0000313" key="2">
    <source>
        <dbReference type="EMBL" id="EJD32466.1"/>
    </source>
</evidence>
<organism evidence="2 3">
    <name type="scientific">Auricularia subglabra (strain TFB-10046 / SS5)</name>
    <name type="common">White-rot fungus</name>
    <name type="synonym">Auricularia delicata (strain TFB10046)</name>
    <dbReference type="NCBI Taxonomy" id="717982"/>
    <lineage>
        <taxon>Eukaryota</taxon>
        <taxon>Fungi</taxon>
        <taxon>Dikarya</taxon>
        <taxon>Basidiomycota</taxon>
        <taxon>Agaricomycotina</taxon>
        <taxon>Agaricomycetes</taxon>
        <taxon>Auriculariales</taxon>
        <taxon>Auriculariaceae</taxon>
        <taxon>Auricularia</taxon>
    </lineage>
</organism>
<dbReference type="OrthoDB" id="4062651at2759"/>
<dbReference type="Proteomes" id="UP000006514">
    <property type="component" value="Unassembled WGS sequence"/>
</dbReference>
<proteinExistence type="predicted"/>
<dbReference type="PANTHER" id="PTHR44167:SF24">
    <property type="entry name" value="SERINE_THREONINE-PROTEIN KINASE CHK2"/>
    <property type="match status" value="1"/>
</dbReference>
<accession>J0L840</accession>
<dbReference type="SUPFAM" id="SSF56112">
    <property type="entry name" value="Protein kinase-like (PK-like)"/>
    <property type="match status" value="1"/>
</dbReference>
<dbReference type="InterPro" id="IPR011009">
    <property type="entry name" value="Kinase-like_dom_sf"/>
</dbReference>
<dbReference type="InterPro" id="IPR008271">
    <property type="entry name" value="Ser/Thr_kinase_AS"/>
</dbReference>
<feature type="domain" description="Protein kinase" evidence="1">
    <location>
        <begin position="47"/>
        <end position="275"/>
    </location>
</feature>
<dbReference type="EMBL" id="JH688946">
    <property type="protein sequence ID" value="EJD32466.1"/>
    <property type="molecule type" value="Genomic_DNA"/>
</dbReference>
<gene>
    <name evidence="2" type="ORF">AURDEDRAFT_178460</name>
</gene>
<dbReference type="GO" id="GO:0044773">
    <property type="term" value="P:mitotic DNA damage checkpoint signaling"/>
    <property type="evidence" value="ECO:0007669"/>
    <property type="project" value="TreeGrafter"/>
</dbReference>
<dbReference type="GO" id="GO:0004674">
    <property type="term" value="F:protein serine/threonine kinase activity"/>
    <property type="evidence" value="ECO:0007669"/>
    <property type="project" value="TreeGrafter"/>
</dbReference>
<dbReference type="InParanoid" id="J0L840"/>
<sequence>MNFKISRLSAGISSLVIGGTPVTLDNERVGTVRVLPGPPPGVDVQSYDENDRFLRLTFGNLTLKSGEVVAVVLKSLGGKSVPSRSGKEDKIWRDVSHRNVLPLLGEVLFSSGPGQRSIKHLVSPVLCNGNFVHYLSQNPSEYSEKRLNDFIAQMLAGIVHLHGRNYSHGDFKLDNVLINDSREAVICDFGLSTEIVRGTNHLPTTPYVRSLGPKRYHSAEILNLGVKMLNATVLLAPHRPTTPPAFSESPPRKSPESDMWAFGMAILHLYLQETA</sequence>
<dbReference type="PANTHER" id="PTHR44167">
    <property type="entry name" value="OVARIAN-SPECIFIC SERINE/THREONINE-PROTEIN KINASE LOK-RELATED"/>
    <property type="match status" value="1"/>
</dbReference>